<dbReference type="Proteomes" id="UP000242180">
    <property type="component" value="Unassembled WGS sequence"/>
</dbReference>
<name>A0A1X2HWG3_SYNRA</name>
<protein>
    <submittedName>
        <fullName evidence="1">Uncharacterized protein</fullName>
    </submittedName>
</protein>
<evidence type="ECO:0000313" key="1">
    <source>
        <dbReference type="EMBL" id="ORZ03887.1"/>
    </source>
</evidence>
<organism evidence="1 2">
    <name type="scientific">Syncephalastrum racemosum</name>
    <name type="common">Filamentous fungus</name>
    <dbReference type="NCBI Taxonomy" id="13706"/>
    <lineage>
        <taxon>Eukaryota</taxon>
        <taxon>Fungi</taxon>
        <taxon>Fungi incertae sedis</taxon>
        <taxon>Mucoromycota</taxon>
        <taxon>Mucoromycotina</taxon>
        <taxon>Mucoromycetes</taxon>
        <taxon>Mucorales</taxon>
        <taxon>Syncephalastraceae</taxon>
        <taxon>Syncephalastrum</taxon>
    </lineage>
</organism>
<dbReference type="EMBL" id="MCGN01000001">
    <property type="protein sequence ID" value="ORZ03887.1"/>
    <property type="molecule type" value="Genomic_DNA"/>
</dbReference>
<proteinExistence type="predicted"/>
<comment type="caution">
    <text evidence="1">The sequence shown here is derived from an EMBL/GenBank/DDBJ whole genome shotgun (WGS) entry which is preliminary data.</text>
</comment>
<dbReference type="AlphaFoldDB" id="A0A1X2HWG3"/>
<keyword evidence="2" id="KW-1185">Reference proteome</keyword>
<dbReference type="OrthoDB" id="2307294at2759"/>
<dbReference type="InParanoid" id="A0A1X2HWG3"/>
<accession>A0A1X2HWG3</accession>
<sequence>MMNIKSSAREFPSASGFGEGSTLFPSSSHSCHLDGGSCQYCVDSVLDDPYSEFMVSNDITSFVDGETYHYNYLVSLFTAPDMKAFLAQASPNEDLYALPIHLQRLISEAKEEVVLEASQQGGQQQQQQSKRMPALDRLERVRSYVRMQSCGDLANLMLGLTELVWDDDELEHVLES</sequence>
<gene>
    <name evidence="1" type="ORF">BCR43DRAFT_484137</name>
</gene>
<reference evidence="1 2" key="1">
    <citation type="submission" date="2016-07" db="EMBL/GenBank/DDBJ databases">
        <title>Pervasive Adenine N6-methylation of Active Genes in Fungi.</title>
        <authorList>
            <consortium name="DOE Joint Genome Institute"/>
            <person name="Mondo S.J."/>
            <person name="Dannebaum R.O."/>
            <person name="Kuo R.C."/>
            <person name="Labutti K."/>
            <person name="Haridas S."/>
            <person name="Kuo A."/>
            <person name="Salamov A."/>
            <person name="Ahrendt S.R."/>
            <person name="Lipzen A."/>
            <person name="Sullivan W."/>
            <person name="Andreopoulos W.B."/>
            <person name="Clum A."/>
            <person name="Lindquist E."/>
            <person name="Daum C."/>
            <person name="Ramamoorthy G.K."/>
            <person name="Gryganskyi A."/>
            <person name="Culley D."/>
            <person name="Magnuson J.K."/>
            <person name="James T.Y."/>
            <person name="O'Malley M.A."/>
            <person name="Stajich J.E."/>
            <person name="Spatafora J.W."/>
            <person name="Visel A."/>
            <person name="Grigoriev I.V."/>
        </authorList>
    </citation>
    <scope>NUCLEOTIDE SEQUENCE [LARGE SCALE GENOMIC DNA]</scope>
    <source>
        <strain evidence="1 2">NRRL 2496</strain>
    </source>
</reference>
<evidence type="ECO:0000313" key="2">
    <source>
        <dbReference type="Proteomes" id="UP000242180"/>
    </source>
</evidence>